<dbReference type="AlphaFoldDB" id="A0A832ZFW0"/>
<dbReference type="NCBIfam" id="TIGR04288">
    <property type="entry name" value="CGP_CTERM"/>
    <property type="match status" value="1"/>
</dbReference>
<name>A0A832ZFW0_9EURY</name>
<organism evidence="1 2">
    <name type="scientific">Thermococcus paralvinellae</name>
    <dbReference type="NCBI Taxonomy" id="582419"/>
    <lineage>
        <taxon>Archaea</taxon>
        <taxon>Methanobacteriati</taxon>
        <taxon>Methanobacteriota</taxon>
        <taxon>Thermococci</taxon>
        <taxon>Thermococcales</taxon>
        <taxon>Thermococcaceae</taxon>
        <taxon>Thermococcus</taxon>
    </lineage>
</organism>
<sequence>MLQYKETLTKRTWNVTIRLPFKFEKVNIESPGEDVELTHSKISGTVINMVFEEKKICGPGVIVGLTLLPLLLKKRRR</sequence>
<dbReference type="EMBL" id="DQUR01000051">
    <property type="protein sequence ID" value="HIP88646.1"/>
    <property type="molecule type" value="Genomic_DNA"/>
</dbReference>
<reference evidence="1" key="1">
    <citation type="journal article" date="2020" name="ISME J.">
        <title>Gammaproteobacteria mediating utilization of methyl-, sulfur- and petroleum organic compounds in deep ocean hydrothermal plumes.</title>
        <authorList>
            <person name="Zhou Z."/>
            <person name="Liu Y."/>
            <person name="Pan J."/>
            <person name="Cron B.R."/>
            <person name="Toner B.M."/>
            <person name="Anantharaman K."/>
            <person name="Breier J.A."/>
            <person name="Dick G.J."/>
            <person name="Li M."/>
        </authorList>
    </citation>
    <scope>NUCLEOTIDE SEQUENCE</scope>
    <source>
        <strain evidence="1">SZUA-1476</strain>
    </source>
</reference>
<evidence type="ECO:0000313" key="2">
    <source>
        <dbReference type="Proteomes" id="UP000653692"/>
    </source>
</evidence>
<dbReference type="InterPro" id="IPR027552">
    <property type="entry name" value="CGP_CTERM"/>
</dbReference>
<protein>
    <submittedName>
        <fullName evidence="1">CGP-CTERM sorting domain-containing protein</fullName>
    </submittedName>
</protein>
<comment type="caution">
    <text evidence="1">The sequence shown here is derived from an EMBL/GenBank/DDBJ whole genome shotgun (WGS) entry which is preliminary data.</text>
</comment>
<gene>
    <name evidence="1" type="ORF">EYH24_01460</name>
</gene>
<accession>A0A832ZFW0</accession>
<dbReference type="Proteomes" id="UP000653692">
    <property type="component" value="Unassembled WGS sequence"/>
</dbReference>
<evidence type="ECO:0000313" key="1">
    <source>
        <dbReference type="EMBL" id="HIP88646.1"/>
    </source>
</evidence>
<proteinExistence type="predicted"/>